<protein>
    <submittedName>
        <fullName evidence="3">Putative cupin superfamily protein</fullName>
    </submittedName>
</protein>
<feature type="region of interest" description="Disordered" evidence="1">
    <location>
        <begin position="1"/>
        <end position="27"/>
    </location>
</feature>
<dbReference type="Gene3D" id="1.10.30.50">
    <property type="match status" value="1"/>
</dbReference>
<feature type="compositionally biased region" description="Polar residues" evidence="1">
    <location>
        <begin position="1"/>
        <end position="14"/>
    </location>
</feature>
<dbReference type="Pfam" id="PF02720">
    <property type="entry name" value="DUF222"/>
    <property type="match status" value="1"/>
</dbReference>
<comment type="caution">
    <text evidence="3">The sequence shown here is derived from an EMBL/GenBank/DDBJ whole genome shotgun (WGS) entry which is preliminary data.</text>
</comment>
<reference evidence="3 4" key="1">
    <citation type="submission" date="2020-08" db="EMBL/GenBank/DDBJ databases">
        <title>Sequencing the genomes of 1000 actinobacteria strains.</title>
        <authorList>
            <person name="Klenk H.-P."/>
        </authorList>
    </citation>
    <scope>NUCLEOTIDE SEQUENCE [LARGE SCALE GENOMIC DNA]</scope>
    <source>
        <strain evidence="3 4">DSM 22826</strain>
    </source>
</reference>
<sequence length="452" mass="49578">MFETGKTQETNPENPQMGPSGETAPATSAHSFLAGFANLIAGTTSEQLTERQLADRIESAEQVKTCLAALQARDTTALHAAAVHRHADNGVNKTSRGRGTGTEIALARSESPLEGSRHLAGSRILCADMPLTLSRFTFGALSENRAMLIAHEASALAPEYRQWVDVELNANPEDFLGESLKALGNRVRALVQEIDPATAAERIDDARAKRYIRFIPTGNMTMRIIGEIPAEQAVLMHQVLSDLADTALATGAANGRTREQIRTDEFCGLLTGETNITPPVEINLVMTDRTLFQSDAEPAYLQGYGTIPACLARQLIRGRDTDLKLKRWIRRLYTEPDTGKLLAMDSRRRTYPAGLVHWVQIRDQICATPGCENRVRHTDHIDQWFRGGQTTADNASARCAWCNQTKEYPGWKETPAHGTRHGLRITTPAGKTYHSTAPPLPGTRTTTCDTPC</sequence>
<keyword evidence="4" id="KW-1185">Reference proteome</keyword>
<accession>A0A839QGM2</accession>
<evidence type="ECO:0000313" key="3">
    <source>
        <dbReference type="EMBL" id="MBB2993864.1"/>
    </source>
</evidence>
<evidence type="ECO:0000256" key="1">
    <source>
        <dbReference type="SAM" id="MobiDB-lite"/>
    </source>
</evidence>
<gene>
    <name evidence="3" type="ORF">E9229_000055</name>
</gene>
<name>A0A839QGM2_9MICC</name>
<dbReference type="RefSeq" id="WP_183509216.1">
    <property type="nucleotide sequence ID" value="NZ_BAABGK010000081.1"/>
</dbReference>
<feature type="compositionally biased region" description="Polar residues" evidence="1">
    <location>
        <begin position="443"/>
        <end position="452"/>
    </location>
</feature>
<organism evidence="3 4">
    <name type="scientific">Paeniglutamicibacter cryotolerans</name>
    <dbReference type="NCBI Taxonomy" id="670079"/>
    <lineage>
        <taxon>Bacteria</taxon>
        <taxon>Bacillati</taxon>
        <taxon>Actinomycetota</taxon>
        <taxon>Actinomycetes</taxon>
        <taxon>Micrococcales</taxon>
        <taxon>Micrococcaceae</taxon>
        <taxon>Paeniglutamicibacter</taxon>
    </lineage>
</organism>
<evidence type="ECO:0000313" key="4">
    <source>
        <dbReference type="Proteomes" id="UP000523000"/>
    </source>
</evidence>
<evidence type="ECO:0000259" key="2">
    <source>
        <dbReference type="Pfam" id="PF02720"/>
    </source>
</evidence>
<dbReference type="Proteomes" id="UP000523000">
    <property type="component" value="Unassembled WGS sequence"/>
</dbReference>
<dbReference type="EMBL" id="JACHVS010000001">
    <property type="protein sequence ID" value="MBB2993864.1"/>
    <property type="molecule type" value="Genomic_DNA"/>
</dbReference>
<dbReference type="InterPro" id="IPR003870">
    <property type="entry name" value="DUF222"/>
</dbReference>
<feature type="domain" description="DUF222" evidence="2">
    <location>
        <begin position="69"/>
        <end position="315"/>
    </location>
</feature>
<proteinExistence type="predicted"/>
<feature type="region of interest" description="Disordered" evidence="1">
    <location>
        <begin position="426"/>
        <end position="452"/>
    </location>
</feature>
<dbReference type="AlphaFoldDB" id="A0A839QGM2"/>